<dbReference type="Pfam" id="PF03807">
    <property type="entry name" value="F420_oxidored"/>
    <property type="match status" value="1"/>
</dbReference>
<organism evidence="3 4">
    <name type="scientific">Corynebacterium curieae</name>
    <dbReference type="NCBI Taxonomy" id="2913500"/>
    <lineage>
        <taxon>Bacteria</taxon>
        <taxon>Bacillati</taxon>
        <taxon>Actinomycetota</taxon>
        <taxon>Actinomycetes</taxon>
        <taxon>Mycobacteriales</taxon>
        <taxon>Corynebacteriaceae</taxon>
        <taxon>Corynebacterium</taxon>
    </lineage>
</organism>
<dbReference type="Proteomes" id="UP001146430">
    <property type="component" value="Unassembled WGS sequence"/>
</dbReference>
<reference evidence="3" key="1">
    <citation type="submission" date="2022-02" db="EMBL/GenBank/DDBJ databases">
        <title>Corynebacterium sp. from urogenital microbiome.</title>
        <authorList>
            <person name="Cappelli E.A."/>
            <person name="Ribeiro T.G."/>
            <person name="Peixe L."/>
        </authorList>
    </citation>
    <scope>NUCLEOTIDE SEQUENCE</scope>
    <source>
        <strain evidence="3">C8Ua_181</strain>
    </source>
</reference>
<dbReference type="PANTHER" id="PTHR14239:SF10">
    <property type="entry name" value="REDUCTASE"/>
    <property type="match status" value="1"/>
</dbReference>
<dbReference type="InterPro" id="IPR036291">
    <property type="entry name" value="NAD(P)-bd_dom_sf"/>
</dbReference>
<dbReference type="RefSeq" id="WP_269947049.1">
    <property type="nucleotide sequence ID" value="NZ_JAKMUU010000009.1"/>
</dbReference>
<evidence type="ECO:0000256" key="1">
    <source>
        <dbReference type="ARBA" id="ARBA00023002"/>
    </source>
</evidence>
<dbReference type="InterPro" id="IPR028939">
    <property type="entry name" value="P5C_Rdtase_cat_N"/>
</dbReference>
<evidence type="ECO:0000259" key="2">
    <source>
        <dbReference type="Pfam" id="PF03807"/>
    </source>
</evidence>
<dbReference type="InterPro" id="IPR051267">
    <property type="entry name" value="STEAP_metalloreductase"/>
</dbReference>
<dbReference type="SUPFAM" id="SSF51735">
    <property type="entry name" value="NAD(P)-binding Rossmann-fold domains"/>
    <property type="match status" value="1"/>
</dbReference>
<name>A0A9X3MCW0_9CORY</name>
<gene>
    <name evidence="3" type="ORF">L8V01_10770</name>
</gene>
<dbReference type="EMBL" id="JAKMUU010000009">
    <property type="protein sequence ID" value="MCZ9307951.1"/>
    <property type="molecule type" value="Genomic_DNA"/>
</dbReference>
<dbReference type="GO" id="GO:0016491">
    <property type="term" value="F:oxidoreductase activity"/>
    <property type="evidence" value="ECO:0007669"/>
    <property type="project" value="UniProtKB-KW"/>
</dbReference>
<feature type="domain" description="Pyrroline-5-carboxylate reductase catalytic N-terminal" evidence="2">
    <location>
        <begin position="6"/>
        <end position="91"/>
    </location>
</feature>
<dbReference type="AlphaFoldDB" id="A0A9X3MCW0"/>
<evidence type="ECO:0000313" key="3">
    <source>
        <dbReference type="EMBL" id="MCZ9307951.1"/>
    </source>
</evidence>
<comment type="caution">
    <text evidence="3">The sequence shown here is derived from an EMBL/GenBank/DDBJ whole genome shotgun (WGS) entry which is preliminary data.</text>
</comment>
<keyword evidence="1" id="KW-0560">Oxidoreductase</keyword>
<proteinExistence type="predicted"/>
<accession>A0A9X3MCW0</accession>
<sequence length="198" mass="22273">MEQLSLGIYGSGKLGTAIAKRAVSVGLDVVFALKHFNQTNVYHCPKTGFEFAPPSVIANKDLILLAIPINNLDTLDSTFFKGKTVIDAMNHWPPEIEESEEWPLQEVDTSSLVQEFLSEAKVVKTLNHISYHDLYRNDKNGQRKQTLMMAGDDLKAKQLVRRFIEAIDFELIDIGPLQEGIHLQPGGKFFGVDFKREN</sequence>
<dbReference type="Gene3D" id="3.40.50.720">
    <property type="entry name" value="NAD(P)-binding Rossmann-like Domain"/>
    <property type="match status" value="1"/>
</dbReference>
<protein>
    <submittedName>
        <fullName evidence="3">NAD(P)-binding domain-containing protein</fullName>
    </submittedName>
</protein>
<dbReference type="PANTHER" id="PTHR14239">
    <property type="entry name" value="DUDULIN-RELATED"/>
    <property type="match status" value="1"/>
</dbReference>
<evidence type="ECO:0000313" key="4">
    <source>
        <dbReference type="Proteomes" id="UP001146430"/>
    </source>
</evidence>